<comment type="caution">
    <text evidence="8">The sequence shown here is derived from an EMBL/GenBank/DDBJ whole genome shotgun (WGS) entry which is preliminary data.</text>
</comment>
<dbReference type="PANTHER" id="PTHR47371">
    <property type="entry name" value="LIPOTEICHOIC ACID SYNTHASE"/>
    <property type="match status" value="1"/>
</dbReference>
<reference evidence="8 9" key="1">
    <citation type="submission" date="2020-07" db="EMBL/GenBank/DDBJ databases">
        <title>Genomic Encyclopedia of Type Strains, Phase IV (KMG-V): Genome sequencing to study the core and pangenomes of soil and plant-associated prokaryotes.</title>
        <authorList>
            <person name="Whitman W."/>
        </authorList>
    </citation>
    <scope>NUCLEOTIDE SEQUENCE [LARGE SCALE GENOMIC DNA]</scope>
    <source>
        <strain evidence="8 9">RH2WT43</strain>
    </source>
</reference>
<dbReference type="InterPro" id="IPR017850">
    <property type="entry name" value="Alkaline_phosphatase_core_sf"/>
</dbReference>
<dbReference type="EMBL" id="JACGXL010000006">
    <property type="protein sequence ID" value="MBA8889376.1"/>
    <property type="molecule type" value="Genomic_DNA"/>
</dbReference>
<evidence type="ECO:0000256" key="1">
    <source>
        <dbReference type="ARBA" id="ARBA00004651"/>
    </source>
</evidence>
<keyword evidence="9" id="KW-1185">Reference proteome</keyword>
<organism evidence="8 9">
    <name type="scientific">Dokdonella fugitiva</name>
    <dbReference type="NCBI Taxonomy" id="328517"/>
    <lineage>
        <taxon>Bacteria</taxon>
        <taxon>Pseudomonadati</taxon>
        <taxon>Pseudomonadota</taxon>
        <taxon>Gammaproteobacteria</taxon>
        <taxon>Lysobacterales</taxon>
        <taxon>Rhodanobacteraceae</taxon>
        <taxon>Dokdonella</taxon>
    </lineage>
</organism>
<evidence type="ECO:0000256" key="5">
    <source>
        <dbReference type="ARBA" id="ARBA00023136"/>
    </source>
</evidence>
<proteinExistence type="predicted"/>
<feature type="domain" description="Sulfatase N-terminal" evidence="7">
    <location>
        <begin position="260"/>
        <end position="464"/>
    </location>
</feature>
<keyword evidence="4 6" id="KW-1133">Transmembrane helix</keyword>
<feature type="transmembrane region" description="Helical" evidence="6">
    <location>
        <begin position="110"/>
        <end position="131"/>
    </location>
</feature>
<dbReference type="RefSeq" id="WP_182532408.1">
    <property type="nucleotide sequence ID" value="NZ_JACGXL010000006.1"/>
</dbReference>
<protein>
    <recommendedName>
        <fullName evidence="7">Sulfatase N-terminal domain-containing protein</fullName>
    </recommendedName>
</protein>
<evidence type="ECO:0000259" key="7">
    <source>
        <dbReference type="Pfam" id="PF00884"/>
    </source>
</evidence>
<dbReference type="Gene3D" id="3.40.720.10">
    <property type="entry name" value="Alkaline Phosphatase, subunit A"/>
    <property type="match status" value="1"/>
</dbReference>
<evidence type="ECO:0000313" key="9">
    <source>
        <dbReference type="Proteomes" id="UP000550401"/>
    </source>
</evidence>
<dbReference type="Pfam" id="PF00884">
    <property type="entry name" value="Sulfatase"/>
    <property type="match status" value="1"/>
</dbReference>
<evidence type="ECO:0000256" key="6">
    <source>
        <dbReference type="SAM" id="Phobius"/>
    </source>
</evidence>
<comment type="subcellular location">
    <subcellularLocation>
        <location evidence="1">Cell membrane</location>
        <topology evidence="1">Multi-pass membrane protein</topology>
    </subcellularLocation>
</comment>
<keyword evidence="3 6" id="KW-0812">Transmembrane</keyword>
<feature type="transmembrane region" description="Helical" evidence="6">
    <location>
        <begin position="143"/>
        <end position="161"/>
    </location>
</feature>
<evidence type="ECO:0000256" key="3">
    <source>
        <dbReference type="ARBA" id="ARBA00022692"/>
    </source>
</evidence>
<dbReference type="InterPro" id="IPR000917">
    <property type="entry name" value="Sulfatase_N"/>
</dbReference>
<keyword evidence="5 6" id="KW-0472">Membrane</keyword>
<accession>A0A839F464</accession>
<dbReference type="InterPro" id="IPR050448">
    <property type="entry name" value="OpgB/LTA_synthase_biosynth"/>
</dbReference>
<dbReference type="GO" id="GO:0005886">
    <property type="term" value="C:plasma membrane"/>
    <property type="evidence" value="ECO:0007669"/>
    <property type="project" value="UniProtKB-SubCell"/>
</dbReference>
<gene>
    <name evidence="8" type="ORF">FHW12_003619</name>
</gene>
<evidence type="ECO:0000256" key="2">
    <source>
        <dbReference type="ARBA" id="ARBA00022475"/>
    </source>
</evidence>
<feature type="transmembrane region" description="Helical" evidence="6">
    <location>
        <begin position="34"/>
        <end position="53"/>
    </location>
</feature>
<name>A0A839F464_9GAMM</name>
<evidence type="ECO:0000313" key="8">
    <source>
        <dbReference type="EMBL" id="MBA8889376.1"/>
    </source>
</evidence>
<evidence type="ECO:0000256" key="4">
    <source>
        <dbReference type="ARBA" id="ARBA00022989"/>
    </source>
</evidence>
<sequence length="565" mass="62707">MVFDKTARRAIARVLGFGAFALIVFRICGSEADLAARLYCISLMLAFAAFVAVASGRVAFGFLVAAATAGTIWLVSTLKLAYLHEPLFAPDVRYLGRTLFSEVIEHYPAMLRKCIAALVLVPLGALALWRLESPGLWHGRRRRARSLSAFAALSGLLALSWPQGPFARVYAVPAWDFLEQGRRNPVTTFLRSIGRMRVTLPPQDGDATAYDWGGGDAQAPVKQRPDLVAVLEESTLDPRSWADCTSPRCRFDLFGADAYTRAHGLLRVHTYGGGTWTSEFAFLAGLPHTLFGPAGLYAPYNLAPRLRESLPRRLKALGYRTVAVYPMPRRFVRAAEAYAEYGFDEFHDAHELGIEWETTDLQLVDKIEEIHRRLRAEDDRPLFLMVLTMRQHGPHDKPLDALPPPWNEAPAPRLDARANRNIGTYLYRLQQSEQALARLRDYLFAAGRPVVLAHFGDHHPSFDGIESSLASALPPELADRAGTLTYYRIDSNVDGVAPVQPGQPLDIAYLGGLMLDAAGLPRGAYFDANARLRERCDGRFQDCADKDVLSSFYARVFGRLGAFEE</sequence>
<dbReference type="AlphaFoldDB" id="A0A839F464"/>
<feature type="transmembrane region" description="Helical" evidence="6">
    <location>
        <begin position="60"/>
        <end position="82"/>
    </location>
</feature>
<dbReference type="Proteomes" id="UP000550401">
    <property type="component" value="Unassembled WGS sequence"/>
</dbReference>
<feature type="transmembrane region" description="Helical" evidence="6">
    <location>
        <begin position="12"/>
        <end position="28"/>
    </location>
</feature>
<keyword evidence="2" id="KW-1003">Cell membrane</keyword>
<dbReference type="PANTHER" id="PTHR47371:SF3">
    <property type="entry name" value="PHOSPHOGLYCEROL TRANSFERASE I"/>
    <property type="match status" value="1"/>
</dbReference>
<dbReference type="SUPFAM" id="SSF53649">
    <property type="entry name" value="Alkaline phosphatase-like"/>
    <property type="match status" value="1"/>
</dbReference>